<evidence type="ECO:0000313" key="2">
    <source>
        <dbReference type="EMBL" id="MFD2799212.1"/>
    </source>
</evidence>
<dbReference type="PANTHER" id="PTHR21366:SF22">
    <property type="entry name" value="VOC DOMAIN-CONTAINING PROTEIN"/>
    <property type="match status" value="1"/>
</dbReference>
<reference evidence="3" key="1">
    <citation type="journal article" date="2019" name="Int. J. Syst. Evol. Microbiol.">
        <title>The Global Catalogue of Microorganisms (GCM) 10K type strain sequencing project: providing services to taxonomists for standard genome sequencing and annotation.</title>
        <authorList>
            <consortium name="The Broad Institute Genomics Platform"/>
            <consortium name="The Broad Institute Genome Sequencing Center for Infectious Disease"/>
            <person name="Wu L."/>
            <person name="Ma J."/>
        </authorList>
    </citation>
    <scope>NUCLEOTIDE SEQUENCE [LARGE SCALE GENOMIC DNA]</scope>
    <source>
        <strain evidence="3">IBRC-M 10906</strain>
    </source>
</reference>
<dbReference type="InterPro" id="IPR050383">
    <property type="entry name" value="GlyoxalaseI/FosfomycinResist"/>
</dbReference>
<dbReference type="InterPro" id="IPR029068">
    <property type="entry name" value="Glyas_Bleomycin-R_OHBP_Dase"/>
</dbReference>
<protein>
    <submittedName>
        <fullName evidence="2">VOC family protein</fullName>
    </submittedName>
</protein>
<proteinExistence type="predicted"/>
<dbReference type="InterPro" id="IPR004360">
    <property type="entry name" value="Glyas_Fos-R_dOase_dom"/>
</dbReference>
<evidence type="ECO:0000259" key="1">
    <source>
        <dbReference type="PROSITE" id="PS51819"/>
    </source>
</evidence>
<feature type="domain" description="VOC" evidence="1">
    <location>
        <begin position="3"/>
        <end position="120"/>
    </location>
</feature>
<sequence>MRRLDYVIWYVASLERSVAFYRDVLGLGVRVEGDGYVEFDLENVKLALFDRAKLPELIGGREGRAPCGEIGFRVDDVDAEAARLRAAGVEILSGPVDRPWRERTLHVADPDGNVVEFAQRL</sequence>
<dbReference type="Proteomes" id="UP001597478">
    <property type="component" value="Unassembled WGS sequence"/>
</dbReference>
<gene>
    <name evidence="2" type="ORF">ACFS2C_07405</name>
</gene>
<evidence type="ECO:0000313" key="3">
    <source>
        <dbReference type="Proteomes" id="UP001597478"/>
    </source>
</evidence>
<name>A0ABW5W5J5_9PSEU</name>
<comment type="caution">
    <text evidence="2">The sequence shown here is derived from an EMBL/GenBank/DDBJ whole genome shotgun (WGS) entry which is preliminary data.</text>
</comment>
<accession>A0ABW5W5J5</accession>
<dbReference type="CDD" id="cd07264">
    <property type="entry name" value="VOC_like"/>
    <property type="match status" value="1"/>
</dbReference>
<dbReference type="SUPFAM" id="SSF54593">
    <property type="entry name" value="Glyoxalase/Bleomycin resistance protein/Dihydroxybiphenyl dioxygenase"/>
    <property type="match status" value="1"/>
</dbReference>
<dbReference type="RefSeq" id="WP_377386141.1">
    <property type="nucleotide sequence ID" value="NZ_JBHSAN010000006.1"/>
</dbReference>
<dbReference type="EMBL" id="JBHUOF010000007">
    <property type="protein sequence ID" value="MFD2799212.1"/>
    <property type="molecule type" value="Genomic_DNA"/>
</dbReference>
<dbReference type="PANTHER" id="PTHR21366">
    <property type="entry name" value="GLYOXALASE FAMILY PROTEIN"/>
    <property type="match status" value="1"/>
</dbReference>
<dbReference type="PROSITE" id="PS51819">
    <property type="entry name" value="VOC"/>
    <property type="match status" value="1"/>
</dbReference>
<dbReference type="InterPro" id="IPR037523">
    <property type="entry name" value="VOC_core"/>
</dbReference>
<keyword evidence="3" id="KW-1185">Reference proteome</keyword>
<dbReference type="Gene3D" id="3.10.180.10">
    <property type="entry name" value="2,3-Dihydroxybiphenyl 1,2-Dioxygenase, domain 1"/>
    <property type="match status" value="1"/>
</dbReference>
<dbReference type="Pfam" id="PF00903">
    <property type="entry name" value="Glyoxalase"/>
    <property type="match status" value="1"/>
</dbReference>
<organism evidence="2 3">
    <name type="scientific">Prauserella oleivorans</name>
    <dbReference type="NCBI Taxonomy" id="1478153"/>
    <lineage>
        <taxon>Bacteria</taxon>
        <taxon>Bacillati</taxon>
        <taxon>Actinomycetota</taxon>
        <taxon>Actinomycetes</taxon>
        <taxon>Pseudonocardiales</taxon>
        <taxon>Pseudonocardiaceae</taxon>
        <taxon>Prauserella</taxon>
    </lineage>
</organism>